<evidence type="ECO:0000313" key="3">
    <source>
        <dbReference type="Proteomes" id="UP000054097"/>
    </source>
</evidence>
<sequence length="64" mass="7064">MSGAIAWSIVQATATWLLFLGVLTLYGGKRIVIWSIYFMYFSVHGIGAVFTGISFSKQLPTIAY</sequence>
<proteinExistence type="predicted"/>
<evidence type="ECO:0000256" key="1">
    <source>
        <dbReference type="SAM" id="Phobius"/>
    </source>
</evidence>
<feature type="transmembrane region" description="Helical" evidence="1">
    <location>
        <begin position="33"/>
        <end position="55"/>
    </location>
</feature>
<keyword evidence="1" id="KW-0812">Transmembrane</keyword>
<dbReference type="HOGENOM" id="CLU_2869044_0_0_1"/>
<gene>
    <name evidence="2" type="ORF">M408DRAFT_332156</name>
</gene>
<organism evidence="2 3">
    <name type="scientific">Serendipita vermifera MAFF 305830</name>
    <dbReference type="NCBI Taxonomy" id="933852"/>
    <lineage>
        <taxon>Eukaryota</taxon>
        <taxon>Fungi</taxon>
        <taxon>Dikarya</taxon>
        <taxon>Basidiomycota</taxon>
        <taxon>Agaricomycotina</taxon>
        <taxon>Agaricomycetes</taxon>
        <taxon>Sebacinales</taxon>
        <taxon>Serendipitaceae</taxon>
        <taxon>Serendipita</taxon>
    </lineage>
</organism>
<dbReference type="EMBL" id="KN824332">
    <property type="protein sequence ID" value="KIM23794.1"/>
    <property type="molecule type" value="Genomic_DNA"/>
</dbReference>
<dbReference type="AlphaFoldDB" id="A0A0C3AUT6"/>
<accession>A0A0C3AUT6</accession>
<feature type="transmembrane region" description="Helical" evidence="1">
    <location>
        <begin position="6"/>
        <end position="26"/>
    </location>
</feature>
<dbReference type="Proteomes" id="UP000054097">
    <property type="component" value="Unassembled WGS sequence"/>
</dbReference>
<name>A0A0C3AUT6_SERVB</name>
<reference evidence="3" key="2">
    <citation type="submission" date="2015-01" db="EMBL/GenBank/DDBJ databases">
        <title>Evolutionary Origins and Diversification of the Mycorrhizal Mutualists.</title>
        <authorList>
            <consortium name="DOE Joint Genome Institute"/>
            <consortium name="Mycorrhizal Genomics Consortium"/>
            <person name="Kohler A."/>
            <person name="Kuo A."/>
            <person name="Nagy L.G."/>
            <person name="Floudas D."/>
            <person name="Copeland A."/>
            <person name="Barry K.W."/>
            <person name="Cichocki N."/>
            <person name="Veneault-Fourrey C."/>
            <person name="LaButti K."/>
            <person name="Lindquist E.A."/>
            <person name="Lipzen A."/>
            <person name="Lundell T."/>
            <person name="Morin E."/>
            <person name="Murat C."/>
            <person name="Riley R."/>
            <person name="Ohm R."/>
            <person name="Sun H."/>
            <person name="Tunlid A."/>
            <person name="Henrissat B."/>
            <person name="Grigoriev I.V."/>
            <person name="Hibbett D.S."/>
            <person name="Martin F."/>
        </authorList>
    </citation>
    <scope>NUCLEOTIDE SEQUENCE [LARGE SCALE GENOMIC DNA]</scope>
    <source>
        <strain evidence="3">MAFF 305830</strain>
    </source>
</reference>
<keyword evidence="3" id="KW-1185">Reference proteome</keyword>
<evidence type="ECO:0000313" key="2">
    <source>
        <dbReference type="EMBL" id="KIM23794.1"/>
    </source>
</evidence>
<reference evidence="2 3" key="1">
    <citation type="submission" date="2014-04" db="EMBL/GenBank/DDBJ databases">
        <authorList>
            <consortium name="DOE Joint Genome Institute"/>
            <person name="Kuo A."/>
            <person name="Zuccaro A."/>
            <person name="Kohler A."/>
            <person name="Nagy L.G."/>
            <person name="Floudas D."/>
            <person name="Copeland A."/>
            <person name="Barry K.W."/>
            <person name="Cichocki N."/>
            <person name="Veneault-Fourrey C."/>
            <person name="LaButti K."/>
            <person name="Lindquist E.A."/>
            <person name="Lipzen A."/>
            <person name="Lundell T."/>
            <person name="Morin E."/>
            <person name="Murat C."/>
            <person name="Sun H."/>
            <person name="Tunlid A."/>
            <person name="Henrissat B."/>
            <person name="Grigoriev I.V."/>
            <person name="Hibbett D.S."/>
            <person name="Martin F."/>
            <person name="Nordberg H.P."/>
            <person name="Cantor M.N."/>
            <person name="Hua S.X."/>
        </authorList>
    </citation>
    <scope>NUCLEOTIDE SEQUENCE [LARGE SCALE GENOMIC DNA]</scope>
    <source>
        <strain evidence="2 3">MAFF 305830</strain>
    </source>
</reference>
<protein>
    <submittedName>
        <fullName evidence="2">Uncharacterized protein</fullName>
    </submittedName>
</protein>
<keyword evidence="1" id="KW-0472">Membrane</keyword>
<keyword evidence="1" id="KW-1133">Transmembrane helix</keyword>